<dbReference type="Proteomes" id="UP000029096">
    <property type="component" value="Unassembled WGS sequence"/>
</dbReference>
<protein>
    <submittedName>
        <fullName evidence="2">Uncharacterized protein</fullName>
    </submittedName>
</protein>
<reference evidence="2 3" key="1">
    <citation type="submission" date="2014-03" db="EMBL/GenBank/DDBJ databases">
        <title>Genomics of Bifidobacteria.</title>
        <authorList>
            <person name="Ventura M."/>
            <person name="Milani C."/>
            <person name="Lugli G.A."/>
        </authorList>
    </citation>
    <scope>NUCLEOTIDE SEQUENCE [LARGE SCALE GENOMIC DNA]</scope>
    <source>
        <strain evidence="2 3">DSM 22767</strain>
    </source>
</reference>
<sequence length="73" mass="8230">MGLRVDRARLTARSRHDKQSPAAAMNNQRSAAFEQDTDDTPDTPPPRSAMYVWFITTMSKPFKHRLKASPEAA</sequence>
<name>A0A086ZGB0_9BIFI</name>
<proteinExistence type="predicted"/>
<evidence type="ECO:0000313" key="2">
    <source>
        <dbReference type="EMBL" id="KFI45560.1"/>
    </source>
</evidence>
<feature type="region of interest" description="Disordered" evidence="1">
    <location>
        <begin position="1"/>
        <end position="48"/>
    </location>
</feature>
<accession>A0A086ZGB0</accession>
<organism evidence="2 3">
    <name type="scientific">Bifidobacterium bohemicum DSM 22767</name>
    <dbReference type="NCBI Taxonomy" id="1437606"/>
    <lineage>
        <taxon>Bacteria</taxon>
        <taxon>Bacillati</taxon>
        <taxon>Actinomycetota</taxon>
        <taxon>Actinomycetes</taxon>
        <taxon>Bifidobacteriales</taxon>
        <taxon>Bifidobacteriaceae</taxon>
        <taxon>Bifidobacterium</taxon>
    </lineage>
</organism>
<comment type="caution">
    <text evidence="2">The sequence shown here is derived from an EMBL/GenBank/DDBJ whole genome shotgun (WGS) entry which is preliminary data.</text>
</comment>
<evidence type="ECO:0000313" key="3">
    <source>
        <dbReference type="Proteomes" id="UP000029096"/>
    </source>
</evidence>
<dbReference type="STRING" id="1437606.BBOH_1028"/>
<dbReference type="AlphaFoldDB" id="A0A086ZGB0"/>
<keyword evidence="3" id="KW-1185">Reference proteome</keyword>
<dbReference type="EMBL" id="JGYP01000002">
    <property type="protein sequence ID" value="KFI45560.1"/>
    <property type="molecule type" value="Genomic_DNA"/>
</dbReference>
<evidence type="ECO:0000256" key="1">
    <source>
        <dbReference type="SAM" id="MobiDB-lite"/>
    </source>
</evidence>
<gene>
    <name evidence="2" type="ORF">BBOH_1028</name>
</gene>